<evidence type="ECO:0000313" key="2">
    <source>
        <dbReference type="Proteomes" id="UP000294655"/>
    </source>
</evidence>
<name>A0A482IEK2_9CAUD</name>
<dbReference type="KEGG" id="vg:55614846"/>
<dbReference type="EMBL" id="MK580972">
    <property type="protein sequence ID" value="QBP06372.1"/>
    <property type="molecule type" value="Genomic_DNA"/>
</dbReference>
<dbReference type="GeneID" id="55614846"/>
<sequence>MSIKVGLPKKVTNVSPTGDGFEVDVWEGYEVTAQVKAPHGLLHVNSTRWAILTPIIYVKAWCAAIRHAIMYR</sequence>
<protein>
    <submittedName>
        <fullName evidence="1">Uncharacterized protein</fullName>
    </submittedName>
</protein>
<dbReference type="RefSeq" id="YP_009844522.1">
    <property type="nucleotide sequence ID" value="NC_048755.1"/>
</dbReference>
<proteinExistence type="predicted"/>
<reference evidence="1 2" key="1">
    <citation type="submission" date="2019-02" db="EMBL/GenBank/DDBJ databases">
        <authorList>
            <person name="He Y."/>
            <person name="Shi H."/>
            <person name="Li J."/>
            <person name="Sun Y."/>
        </authorList>
    </citation>
    <scope>NUCLEOTIDE SEQUENCE [LARGE SCALE GENOMIC DNA]</scope>
</reference>
<dbReference type="Proteomes" id="UP000294655">
    <property type="component" value="Segment"/>
</dbReference>
<evidence type="ECO:0000313" key="1">
    <source>
        <dbReference type="EMBL" id="QBP06372.1"/>
    </source>
</evidence>
<organism evidence="1 2">
    <name type="scientific">Stenotrophomonas phage YB07</name>
    <dbReference type="NCBI Taxonomy" id="2555548"/>
    <lineage>
        <taxon>Viruses</taxon>
        <taxon>Duplodnaviria</taxon>
        <taxon>Heunggongvirae</taxon>
        <taxon>Uroviricota</taxon>
        <taxon>Caudoviricetes</taxon>
        <taxon>Menderavirus</taxon>
        <taxon>Menderavirus IMESM1</taxon>
    </lineage>
</organism>
<accession>A0A482IEK2</accession>